<keyword evidence="10" id="KW-1185">Reference proteome</keyword>
<dbReference type="InterPro" id="IPR002321">
    <property type="entry name" value="Cyt_c_II"/>
</dbReference>
<keyword evidence="2 7" id="KW-0349">Heme</keyword>
<evidence type="ECO:0000313" key="9">
    <source>
        <dbReference type="EMBL" id="QTC91351.1"/>
    </source>
</evidence>
<evidence type="ECO:0000256" key="3">
    <source>
        <dbReference type="ARBA" id="ARBA00022723"/>
    </source>
</evidence>
<keyword evidence="5 6" id="KW-0408">Iron</keyword>
<evidence type="ECO:0000256" key="6">
    <source>
        <dbReference type="PIRSR" id="PIRSR000027-1"/>
    </source>
</evidence>
<dbReference type="SUPFAM" id="SSF47175">
    <property type="entry name" value="Cytochromes"/>
    <property type="match status" value="1"/>
</dbReference>
<feature type="binding site" description="covalent" evidence="7">
    <location>
        <position position="146"/>
    </location>
    <ligand>
        <name>heme c</name>
        <dbReference type="ChEBI" id="CHEBI:61717"/>
    </ligand>
</feature>
<dbReference type="InterPro" id="IPR010980">
    <property type="entry name" value="Cyt_c/b562"/>
</dbReference>
<evidence type="ECO:0000256" key="8">
    <source>
        <dbReference type="SAM" id="SignalP"/>
    </source>
</evidence>
<dbReference type="Pfam" id="PF01322">
    <property type="entry name" value="Cytochrom_C_2"/>
    <property type="match status" value="1"/>
</dbReference>
<evidence type="ECO:0000256" key="5">
    <source>
        <dbReference type="ARBA" id="ARBA00023004"/>
    </source>
</evidence>
<keyword evidence="3 6" id="KW-0479">Metal-binding</keyword>
<dbReference type="KEGG" id="bgoe:IFJ75_19515"/>
<proteinExistence type="predicted"/>
<evidence type="ECO:0000313" key="10">
    <source>
        <dbReference type="Proteomes" id="UP000663918"/>
    </source>
</evidence>
<organism evidence="9 10">
    <name type="scientific">Brevundimonas goettingensis</name>
    <dbReference type="NCBI Taxonomy" id="2774190"/>
    <lineage>
        <taxon>Bacteria</taxon>
        <taxon>Pseudomonadati</taxon>
        <taxon>Pseudomonadota</taxon>
        <taxon>Alphaproteobacteria</taxon>
        <taxon>Caulobacterales</taxon>
        <taxon>Caulobacteraceae</taxon>
        <taxon>Brevundimonas</taxon>
    </lineage>
</organism>
<dbReference type="GO" id="GO:0020037">
    <property type="term" value="F:heme binding"/>
    <property type="evidence" value="ECO:0007669"/>
    <property type="project" value="InterPro"/>
</dbReference>
<comment type="PTM">
    <text evidence="7">Binds 1 heme group per subunit.</text>
</comment>
<dbReference type="Proteomes" id="UP000663918">
    <property type="component" value="Chromosome"/>
</dbReference>
<dbReference type="GO" id="GO:0009055">
    <property type="term" value="F:electron transfer activity"/>
    <property type="evidence" value="ECO:0007669"/>
    <property type="project" value="InterPro"/>
</dbReference>
<evidence type="ECO:0000256" key="4">
    <source>
        <dbReference type="ARBA" id="ARBA00022982"/>
    </source>
</evidence>
<evidence type="ECO:0000256" key="7">
    <source>
        <dbReference type="PIRSR" id="PIRSR000027-2"/>
    </source>
</evidence>
<accession>A0A975C0B1</accession>
<dbReference type="RefSeq" id="WP_207870526.1">
    <property type="nucleotide sequence ID" value="NZ_CP062222.1"/>
</dbReference>
<feature type="binding site" description="axial binding residue" evidence="6">
    <location>
        <position position="147"/>
    </location>
    <ligand>
        <name>heme c</name>
        <dbReference type="ChEBI" id="CHEBI:61717"/>
    </ligand>
    <ligandPart>
        <name>Fe</name>
        <dbReference type="ChEBI" id="CHEBI:18248"/>
    </ligandPart>
</feature>
<keyword evidence="1" id="KW-0813">Transport</keyword>
<keyword evidence="4" id="KW-0249">Electron transport</keyword>
<dbReference type="PROSITE" id="PS51009">
    <property type="entry name" value="CYTCII"/>
    <property type="match status" value="1"/>
</dbReference>
<dbReference type="PIRSF" id="PIRSF000027">
    <property type="entry name" value="Cytc_c_prime"/>
    <property type="match status" value="1"/>
</dbReference>
<dbReference type="AlphaFoldDB" id="A0A975C0B1"/>
<dbReference type="EMBL" id="CP062222">
    <property type="protein sequence ID" value="QTC91351.1"/>
    <property type="molecule type" value="Genomic_DNA"/>
</dbReference>
<dbReference type="Gene3D" id="1.20.120.10">
    <property type="entry name" value="Cytochrome c/b562"/>
    <property type="match status" value="1"/>
</dbReference>
<feature type="binding site" description="covalent" evidence="7">
    <location>
        <position position="143"/>
    </location>
    <ligand>
        <name>heme c</name>
        <dbReference type="ChEBI" id="CHEBI:61717"/>
    </ligand>
</feature>
<feature type="chain" id="PRO_5037432748" evidence="8">
    <location>
        <begin position="22"/>
        <end position="156"/>
    </location>
</feature>
<dbReference type="InterPro" id="IPR012127">
    <property type="entry name" value="Cyt_c_prime"/>
</dbReference>
<reference evidence="9" key="1">
    <citation type="submission" date="2020-09" db="EMBL/GenBank/DDBJ databases">
        <title>Brevundimonas sp. LVF2 isolated from a puddle in Goettingen, Germany.</title>
        <authorList>
            <person name="Friedrich I."/>
            <person name="Klassen A."/>
            <person name="Hannes N."/>
            <person name="Schneider D."/>
            <person name="Hertel R."/>
            <person name="Daniel R."/>
        </authorList>
    </citation>
    <scope>NUCLEOTIDE SEQUENCE</scope>
    <source>
        <strain evidence="9">LVF2</strain>
    </source>
</reference>
<keyword evidence="8" id="KW-0732">Signal</keyword>
<dbReference type="GO" id="GO:0022900">
    <property type="term" value="P:electron transport chain"/>
    <property type="evidence" value="ECO:0007669"/>
    <property type="project" value="InterPro"/>
</dbReference>
<name>A0A975C0B1_9CAUL</name>
<dbReference type="GO" id="GO:0042597">
    <property type="term" value="C:periplasmic space"/>
    <property type="evidence" value="ECO:0007669"/>
    <property type="project" value="InterPro"/>
</dbReference>
<evidence type="ECO:0000256" key="2">
    <source>
        <dbReference type="ARBA" id="ARBA00022617"/>
    </source>
</evidence>
<feature type="signal peptide" evidence="8">
    <location>
        <begin position="1"/>
        <end position="21"/>
    </location>
</feature>
<gene>
    <name evidence="9" type="ORF">IFJ75_19515</name>
</gene>
<sequence length="156" mass="15979">MRRIIVTSLIALLCAAGAAGAQTSASPSAAETVAARKAAFNLSAVAFSTMNAAAASPTPEPRQLSFSAQALARWAHALPGLFPAGTSATDMPGETTASPAIWANRADFEAKAAAYAAAADKLGELTEDTEAFKAQLAVVSDTCKSCHQPYRVRSGH</sequence>
<protein>
    <submittedName>
        <fullName evidence="9">Cytochrome c</fullName>
    </submittedName>
</protein>
<dbReference type="GO" id="GO:0005506">
    <property type="term" value="F:iron ion binding"/>
    <property type="evidence" value="ECO:0007669"/>
    <property type="project" value="InterPro"/>
</dbReference>
<evidence type="ECO:0000256" key="1">
    <source>
        <dbReference type="ARBA" id="ARBA00022448"/>
    </source>
</evidence>